<name>A0A8J5H4Q1_ZINOF</name>
<feature type="compositionally biased region" description="Basic residues" evidence="1">
    <location>
        <begin position="105"/>
        <end position="120"/>
    </location>
</feature>
<evidence type="ECO:0000313" key="3">
    <source>
        <dbReference type="Proteomes" id="UP000734854"/>
    </source>
</evidence>
<dbReference type="AlphaFoldDB" id="A0A8J5H4Q1"/>
<feature type="region of interest" description="Disordered" evidence="1">
    <location>
        <begin position="83"/>
        <end position="150"/>
    </location>
</feature>
<organism evidence="2 3">
    <name type="scientific">Zingiber officinale</name>
    <name type="common">Ginger</name>
    <name type="synonym">Amomum zingiber</name>
    <dbReference type="NCBI Taxonomy" id="94328"/>
    <lineage>
        <taxon>Eukaryota</taxon>
        <taxon>Viridiplantae</taxon>
        <taxon>Streptophyta</taxon>
        <taxon>Embryophyta</taxon>
        <taxon>Tracheophyta</taxon>
        <taxon>Spermatophyta</taxon>
        <taxon>Magnoliopsida</taxon>
        <taxon>Liliopsida</taxon>
        <taxon>Zingiberales</taxon>
        <taxon>Zingiberaceae</taxon>
        <taxon>Zingiber</taxon>
    </lineage>
</organism>
<sequence length="150" mass="17123">MKFLFGEAPRSGLEVPRSALEIDYSVLKRCLVRYLDLLIGEDALHLLDTAGGGAEENAVDPLIRIAKLIACIMLGELLASWNIRSRSPSPSPRWRKSRSPSPQRRASRSPLPRRHKRQRSRSILNSPIHKSESPSLDLHERQRLEEEKKR</sequence>
<evidence type="ECO:0000256" key="1">
    <source>
        <dbReference type="SAM" id="MobiDB-lite"/>
    </source>
</evidence>
<comment type="caution">
    <text evidence="2">The sequence shown here is derived from an EMBL/GenBank/DDBJ whole genome shotgun (WGS) entry which is preliminary data.</text>
</comment>
<reference evidence="2 3" key="1">
    <citation type="submission" date="2020-08" db="EMBL/GenBank/DDBJ databases">
        <title>Plant Genome Project.</title>
        <authorList>
            <person name="Zhang R.-G."/>
        </authorList>
    </citation>
    <scope>NUCLEOTIDE SEQUENCE [LARGE SCALE GENOMIC DNA]</scope>
    <source>
        <tissue evidence="2">Rhizome</tissue>
    </source>
</reference>
<dbReference type="EMBL" id="JACMSC010000007">
    <property type="protein sequence ID" value="KAG6516508.1"/>
    <property type="molecule type" value="Genomic_DNA"/>
</dbReference>
<evidence type="ECO:0000313" key="2">
    <source>
        <dbReference type="EMBL" id="KAG6516508.1"/>
    </source>
</evidence>
<gene>
    <name evidence="2" type="ORF">ZIOFF_026973</name>
</gene>
<proteinExistence type="predicted"/>
<keyword evidence="3" id="KW-1185">Reference proteome</keyword>
<accession>A0A8J5H4Q1</accession>
<protein>
    <submittedName>
        <fullName evidence="2">Uncharacterized protein</fullName>
    </submittedName>
</protein>
<dbReference type="Proteomes" id="UP000734854">
    <property type="component" value="Unassembled WGS sequence"/>
</dbReference>
<feature type="compositionally biased region" description="Basic and acidic residues" evidence="1">
    <location>
        <begin position="129"/>
        <end position="150"/>
    </location>
</feature>